<sequence length="70" mass="8023">MILETRDSGVPRACKDLFWDMSQVLHLFYSTAKNLASRSSFLQLCLFCLKYDSYNTSMANLEIRYSTGNG</sequence>
<dbReference type="EMBL" id="JBAMMX010000012">
    <property type="protein sequence ID" value="KAK6930493.1"/>
    <property type="molecule type" value="Genomic_DNA"/>
</dbReference>
<name>A0AAN8VMP6_9MAGN</name>
<reference evidence="1 2" key="1">
    <citation type="submission" date="2023-12" db="EMBL/GenBank/DDBJ databases">
        <title>A high-quality genome assembly for Dillenia turbinata (Dilleniales).</title>
        <authorList>
            <person name="Chanderbali A."/>
        </authorList>
    </citation>
    <scope>NUCLEOTIDE SEQUENCE [LARGE SCALE GENOMIC DNA]</scope>
    <source>
        <strain evidence="1">LSX21</strain>
        <tissue evidence="1">Leaf</tissue>
    </source>
</reference>
<proteinExistence type="predicted"/>
<organism evidence="1 2">
    <name type="scientific">Dillenia turbinata</name>
    <dbReference type="NCBI Taxonomy" id="194707"/>
    <lineage>
        <taxon>Eukaryota</taxon>
        <taxon>Viridiplantae</taxon>
        <taxon>Streptophyta</taxon>
        <taxon>Embryophyta</taxon>
        <taxon>Tracheophyta</taxon>
        <taxon>Spermatophyta</taxon>
        <taxon>Magnoliopsida</taxon>
        <taxon>eudicotyledons</taxon>
        <taxon>Gunneridae</taxon>
        <taxon>Pentapetalae</taxon>
        <taxon>Dilleniales</taxon>
        <taxon>Dilleniaceae</taxon>
        <taxon>Dillenia</taxon>
    </lineage>
</organism>
<protein>
    <submittedName>
        <fullName evidence="1">Uncharacterized protein</fullName>
    </submittedName>
</protein>
<gene>
    <name evidence="1" type="ORF">RJ641_004587</name>
</gene>
<evidence type="ECO:0000313" key="1">
    <source>
        <dbReference type="EMBL" id="KAK6930493.1"/>
    </source>
</evidence>
<comment type="caution">
    <text evidence="1">The sequence shown here is derived from an EMBL/GenBank/DDBJ whole genome shotgun (WGS) entry which is preliminary data.</text>
</comment>
<dbReference type="AlphaFoldDB" id="A0AAN8VMP6"/>
<dbReference type="Proteomes" id="UP001370490">
    <property type="component" value="Unassembled WGS sequence"/>
</dbReference>
<keyword evidence="2" id="KW-1185">Reference proteome</keyword>
<evidence type="ECO:0000313" key="2">
    <source>
        <dbReference type="Proteomes" id="UP001370490"/>
    </source>
</evidence>
<accession>A0AAN8VMP6</accession>